<feature type="transmembrane region" description="Helical" evidence="1">
    <location>
        <begin position="97"/>
        <end position="115"/>
    </location>
</feature>
<feature type="transmembrane region" description="Helical" evidence="1">
    <location>
        <begin position="69"/>
        <end position="91"/>
    </location>
</feature>
<feature type="transmembrane region" description="Helical" evidence="1">
    <location>
        <begin position="162"/>
        <end position="181"/>
    </location>
</feature>
<keyword evidence="1" id="KW-1133">Transmembrane helix</keyword>
<feature type="transmembrane region" description="Helical" evidence="1">
    <location>
        <begin position="127"/>
        <end position="150"/>
    </location>
</feature>
<sequence length="201" mass="22754">MAIQGTISEWNHHKGYGYISVDDQEAQVRFDLFDFEAFGHPPRLRDRVQFRLAEDEQGALKAVHVERQFVFSFPLAVAIWFVSTMVASVFLLNFPPVVLVGAIALSTVTYLIYSVDKQAQHTGGSQVPDMVFYLLNLFGGWPGALLAQSILHHKYTNVEFRFLFWASITLNIGFYCWTLTYEGSMALASIISQLQVFIASF</sequence>
<proteinExistence type="predicted"/>
<dbReference type="Proteomes" id="UP000030520">
    <property type="component" value="Unassembled WGS sequence"/>
</dbReference>
<keyword evidence="1" id="KW-0812">Transmembrane</keyword>
<dbReference type="Gene3D" id="2.40.50.140">
    <property type="entry name" value="Nucleic acid-binding proteins"/>
    <property type="match status" value="1"/>
</dbReference>
<dbReference type="InterPro" id="IPR010718">
    <property type="entry name" value="DUF1294"/>
</dbReference>
<gene>
    <name evidence="2" type="ORF">NL53_08450</name>
</gene>
<dbReference type="Pfam" id="PF06961">
    <property type="entry name" value="DUF1294"/>
    <property type="match status" value="1"/>
</dbReference>
<comment type="caution">
    <text evidence="2">The sequence shown here is derived from an EMBL/GenBank/DDBJ whole genome shotgun (WGS) entry which is preliminary data.</text>
</comment>
<reference evidence="2 3" key="1">
    <citation type="submission" date="2014-10" db="EMBL/GenBank/DDBJ databases">
        <title>Genome sequencing of Vibrio variabilis T01.</title>
        <authorList>
            <person name="Chan K.-G."/>
            <person name="Mohamad N.I."/>
        </authorList>
    </citation>
    <scope>NUCLEOTIDE SEQUENCE [LARGE SCALE GENOMIC DNA]</scope>
    <source>
        <strain evidence="2 3">T01</strain>
    </source>
</reference>
<evidence type="ECO:0000256" key="1">
    <source>
        <dbReference type="SAM" id="Phobius"/>
    </source>
</evidence>
<dbReference type="InterPro" id="IPR012340">
    <property type="entry name" value="NA-bd_OB-fold"/>
</dbReference>
<keyword evidence="3" id="KW-1185">Reference proteome</keyword>
<name>A0ABR4YDS4_9VIBR</name>
<evidence type="ECO:0000313" key="3">
    <source>
        <dbReference type="Proteomes" id="UP000030520"/>
    </source>
</evidence>
<evidence type="ECO:0000313" key="2">
    <source>
        <dbReference type="EMBL" id="KHA61075.1"/>
    </source>
</evidence>
<dbReference type="SUPFAM" id="SSF50249">
    <property type="entry name" value="Nucleic acid-binding proteins"/>
    <property type="match status" value="1"/>
</dbReference>
<protein>
    <submittedName>
        <fullName evidence="2">Membrane protein</fullName>
    </submittedName>
</protein>
<dbReference type="EMBL" id="JRWM01000009">
    <property type="protein sequence ID" value="KHA61075.1"/>
    <property type="molecule type" value="Genomic_DNA"/>
</dbReference>
<dbReference type="RefSeq" id="WP_038137289.1">
    <property type="nucleotide sequence ID" value="NZ_JRWM01000009.1"/>
</dbReference>
<accession>A0ABR4YDS4</accession>
<keyword evidence="1" id="KW-0472">Membrane</keyword>
<organism evidence="2 3">
    <name type="scientific">Vibrio variabilis</name>
    <dbReference type="NCBI Taxonomy" id="990271"/>
    <lineage>
        <taxon>Bacteria</taxon>
        <taxon>Pseudomonadati</taxon>
        <taxon>Pseudomonadota</taxon>
        <taxon>Gammaproteobacteria</taxon>
        <taxon>Vibrionales</taxon>
        <taxon>Vibrionaceae</taxon>
        <taxon>Vibrio</taxon>
    </lineage>
</organism>